<proteinExistence type="predicted"/>
<name>A7SHZ2_NEMVE</name>
<protein>
    <recommendedName>
        <fullName evidence="2">PH domain-containing protein</fullName>
    </recommendedName>
</protein>
<dbReference type="Proteomes" id="UP000001593">
    <property type="component" value="Unassembled WGS sequence"/>
</dbReference>
<keyword evidence="4" id="KW-1185">Reference proteome</keyword>
<gene>
    <name evidence="3" type="ORF">NEMVEDRAFT_v1g212561</name>
</gene>
<feature type="region of interest" description="Disordered" evidence="1">
    <location>
        <begin position="52"/>
        <end position="83"/>
    </location>
</feature>
<evidence type="ECO:0000256" key="1">
    <source>
        <dbReference type="SAM" id="MobiDB-lite"/>
    </source>
</evidence>
<feature type="domain" description="PH" evidence="2">
    <location>
        <begin position="1"/>
        <end position="38"/>
    </location>
</feature>
<dbReference type="AlphaFoldDB" id="A7SHZ2"/>
<reference evidence="3 4" key="1">
    <citation type="journal article" date="2007" name="Science">
        <title>Sea anemone genome reveals ancestral eumetazoan gene repertoire and genomic organization.</title>
        <authorList>
            <person name="Putnam N.H."/>
            <person name="Srivastava M."/>
            <person name="Hellsten U."/>
            <person name="Dirks B."/>
            <person name="Chapman J."/>
            <person name="Salamov A."/>
            <person name="Terry A."/>
            <person name="Shapiro H."/>
            <person name="Lindquist E."/>
            <person name="Kapitonov V.V."/>
            <person name="Jurka J."/>
            <person name="Genikhovich G."/>
            <person name="Grigoriev I.V."/>
            <person name="Lucas S.M."/>
            <person name="Steele R.E."/>
            <person name="Finnerty J.R."/>
            <person name="Technau U."/>
            <person name="Martindale M.Q."/>
            <person name="Rokhsar D.S."/>
        </authorList>
    </citation>
    <scope>NUCLEOTIDE SEQUENCE [LARGE SCALE GENOMIC DNA]</scope>
    <source>
        <strain evidence="4">CH2 X CH6</strain>
    </source>
</reference>
<dbReference type="STRING" id="45351.A7SHZ2"/>
<evidence type="ECO:0000259" key="2">
    <source>
        <dbReference type="PROSITE" id="PS50003"/>
    </source>
</evidence>
<dbReference type="PROSITE" id="PS50003">
    <property type="entry name" value="PH_DOMAIN"/>
    <property type="match status" value="1"/>
</dbReference>
<dbReference type="EMBL" id="DS469664">
    <property type="protein sequence ID" value="EDO36658.1"/>
    <property type="molecule type" value="Genomic_DNA"/>
</dbReference>
<dbReference type="HOGENOM" id="CLU_1654221_0_0_1"/>
<evidence type="ECO:0000313" key="4">
    <source>
        <dbReference type="Proteomes" id="UP000001593"/>
    </source>
</evidence>
<accession>A7SHZ2</accession>
<dbReference type="InParanoid" id="A7SHZ2"/>
<sequence length="160" mass="17759">MSRKKGKKISGFCQFLIDSKSDCRSIQIWLKSIRGAIEVYLCPDEKEAKISSPMKNLSPVIPTESYSPPTSTSSPTKPYATPSDDTVPLHHLPIIKESLSPIVSPQKGPLLHADDTLPHDLEEDTLIELSPSFPEEQCLFNLGESDEGIASLFEAYDIWE</sequence>
<evidence type="ECO:0000313" key="3">
    <source>
        <dbReference type="EMBL" id="EDO36658.1"/>
    </source>
</evidence>
<feature type="compositionally biased region" description="Low complexity" evidence="1">
    <location>
        <begin position="62"/>
        <end position="83"/>
    </location>
</feature>
<dbReference type="InterPro" id="IPR001849">
    <property type="entry name" value="PH_domain"/>
</dbReference>
<organism evidence="3 4">
    <name type="scientific">Nematostella vectensis</name>
    <name type="common">Starlet sea anemone</name>
    <dbReference type="NCBI Taxonomy" id="45351"/>
    <lineage>
        <taxon>Eukaryota</taxon>
        <taxon>Metazoa</taxon>
        <taxon>Cnidaria</taxon>
        <taxon>Anthozoa</taxon>
        <taxon>Hexacorallia</taxon>
        <taxon>Actiniaria</taxon>
        <taxon>Edwardsiidae</taxon>
        <taxon>Nematostella</taxon>
    </lineage>
</organism>